<dbReference type="InterPro" id="IPR006361">
    <property type="entry name" value="Uroporphyrinogen_deCO2ase_HemE"/>
</dbReference>
<dbReference type="SUPFAM" id="SSF69618">
    <property type="entry name" value="HemD-like"/>
    <property type="match status" value="1"/>
</dbReference>
<dbReference type="InterPro" id="IPR036108">
    <property type="entry name" value="4pyrrol_syn_uPrphyn_synt_sf"/>
</dbReference>
<feature type="binding site" evidence="7">
    <location>
        <begin position="331"/>
        <end position="335"/>
    </location>
    <ligand>
        <name>substrate</name>
    </ligand>
</feature>
<comment type="catalytic activity">
    <reaction evidence="7">
        <text>uroporphyrinogen III + 4 H(+) = coproporphyrinogen III + 4 CO2</text>
        <dbReference type="Rhea" id="RHEA:19865"/>
        <dbReference type="ChEBI" id="CHEBI:15378"/>
        <dbReference type="ChEBI" id="CHEBI:16526"/>
        <dbReference type="ChEBI" id="CHEBI:57308"/>
        <dbReference type="ChEBI" id="CHEBI:57309"/>
        <dbReference type="EC" id="4.1.1.37"/>
    </reaction>
</comment>
<evidence type="ECO:0000256" key="4">
    <source>
        <dbReference type="ARBA" id="ARBA00022793"/>
    </source>
</evidence>
<comment type="similarity">
    <text evidence="2 7 8">Belongs to the uroporphyrinogen decarboxylase family.</text>
</comment>
<protein>
    <recommendedName>
        <fullName evidence="3 7">Uroporphyrinogen decarboxylase</fullName>
        <shortName evidence="7">UPD</shortName>
        <shortName evidence="7">URO-D</shortName>
        <ecNumber evidence="3 7">4.1.1.37</ecNumber>
    </recommendedName>
</protein>
<keyword evidence="5 7" id="KW-0456">Lyase</keyword>
<feature type="domain" description="Uroporphyrinogen decarboxylase (URO-D)" evidence="10">
    <location>
        <begin position="445"/>
        <end position="461"/>
    </location>
</feature>
<dbReference type="EMBL" id="JASZZN010000002">
    <property type="protein sequence ID" value="MDM4014527.1"/>
    <property type="molecule type" value="Genomic_DNA"/>
</dbReference>
<dbReference type="InterPro" id="IPR038071">
    <property type="entry name" value="UROD/MetE-like_sf"/>
</dbReference>
<evidence type="ECO:0000313" key="11">
    <source>
        <dbReference type="EMBL" id="MDM4014527.1"/>
    </source>
</evidence>
<dbReference type="Proteomes" id="UP001239462">
    <property type="component" value="Unassembled WGS sequence"/>
</dbReference>
<dbReference type="Pfam" id="PF01208">
    <property type="entry name" value="URO-D"/>
    <property type="match status" value="1"/>
</dbReference>
<comment type="pathway">
    <text evidence="1 7">Porphyrin-containing compound metabolism; protoporphyrin-IX biosynthesis; coproporphyrinogen-III from 5-aminolevulinate: step 4/4.</text>
</comment>
<evidence type="ECO:0000256" key="1">
    <source>
        <dbReference type="ARBA" id="ARBA00004804"/>
    </source>
</evidence>
<comment type="subcellular location">
    <subcellularLocation>
        <location evidence="7">Cytoplasm</location>
    </subcellularLocation>
</comment>
<dbReference type="InterPro" id="IPR003754">
    <property type="entry name" value="4pyrrol_synth_uPrphyn_synth"/>
</dbReference>
<name>A0ABT7PDF6_9BACT</name>
<keyword evidence="6 7" id="KW-0627">Porphyrin biosynthesis</keyword>
<gene>
    <name evidence="7 11" type="primary">hemE</name>
    <name evidence="11" type="ORF">QTN89_03725</name>
</gene>
<dbReference type="Gene3D" id="3.40.50.10090">
    <property type="match status" value="2"/>
</dbReference>
<dbReference type="HAMAP" id="MF_00218">
    <property type="entry name" value="URO_D"/>
    <property type="match status" value="1"/>
</dbReference>
<comment type="function">
    <text evidence="7">Catalyzes the decarboxylation of four acetate groups of uroporphyrinogen-III to yield coproporphyrinogen-III.</text>
</comment>
<dbReference type="PROSITE" id="PS00907">
    <property type="entry name" value="UROD_2"/>
    <property type="match status" value="1"/>
</dbReference>
<feature type="binding site" evidence="7">
    <location>
        <position position="630"/>
    </location>
    <ligand>
        <name>substrate</name>
    </ligand>
</feature>
<evidence type="ECO:0000256" key="7">
    <source>
        <dbReference type="HAMAP-Rule" id="MF_00218"/>
    </source>
</evidence>
<dbReference type="NCBIfam" id="TIGR01464">
    <property type="entry name" value="hemE"/>
    <property type="match status" value="1"/>
</dbReference>
<feature type="binding site" evidence="7">
    <location>
        <position position="517"/>
    </location>
    <ligand>
        <name>substrate</name>
    </ligand>
</feature>
<dbReference type="PANTHER" id="PTHR21091:SF169">
    <property type="entry name" value="UROPORPHYRINOGEN DECARBOXYLASE"/>
    <property type="match status" value="1"/>
</dbReference>
<evidence type="ECO:0000256" key="6">
    <source>
        <dbReference type="ARBA" id="ARBA00023244"/>
    </source>
</evidence>
<feature type="binding site" evidence="7">
    <location>
        <position position="457"/>
    </location>
    <ligand>
        <name>substrate</name>
    </ligand>
</feature>
<comment type="caution">
    <text evidence="11">The sequence shown here is derived from an EMBL/GenBank/DDBJ whole genome shotgun (WGS) entry which is preliminary data.</text>
</comment>
<evidence type="ECO:0000313" key="12">
    <source>
        <dbReference type="Proteomes" id="UP001239462"/>
    </source>
</evidence>
<organism evidence="11 12">
    <name type="scientific">Roseiconus lacunae</name>
    <dbReference type="NCBI Taxonomy" id="2605694"/>
    <lineage>
        <taxon>Bacteria</taxon>
        <taxon>Pseudomonadati</taxon>
        <taxon>Planctomycetota</taxon>
        <taxon>Planctomycetia</taxon>
        <taxon>Pirellulales</taxon>
        <taxon>Pirellulaceae</taxon>
        <taxon>Roseiconus</taxon>
    </lineage>
</organism>
<dbReference type="PROSITE" id="PS00906">
    <property type="entry name" value="UROD_1"/>
    <property type="match status" value="1"/>
</dbReference>
<dbReference type="GO" id="GO:0004853">
    <property type="term" value="F:uroporphyrinogen decarboxylase activity"/>
    <property type="evidence" value="ECO:0007669"/>
    <property type="project" value="UniProtKB-EC"/>
</dbReference>
<dbReference type="Pfam" id="PF02602">
    <property type="entry name" value="HEM4"/>
    <property type="match status" value="1"/>
</dbReference>
<evidence type="ECO:0000259" key="9">
    <source>
        <dbReference type="PROSITE" id="PS00906"/>
    </source>
</evidence>
<proteinExistence type="inferred from homology"/>
<feature type="domain" description="Uroporphyrinogen decarboxylase (URO-D)" evidence="9">
    <location>
        <begin position="326"/>
        <end position="335"/>
    </location>
</feature>
<dbReference type="EC" id="4.1.1.37" evidence="3 7"/>
<comment type="subunit">
    <text evidence="7">Homodimer.</text>
</comment>
<dbReference type="CDD" id="cd00717">
    <property type="entry name" value="URO-D"/>
    <property type="match status" value="1"/>
</dbReference>
<dbReference type="Gene3D" id="3.20.20.210">
    <property type="match status" value="1"/>
</dbReference>
<feature type="site" description="Transition state stabilizer" evidence="7">
    <location>
        <position position="380"/>
    </location>
</feature>
<keyword evidence="7" id="KW-0963">Cytoplasm</keyword>
<keyword evidence="12" id="KW-1185">Reference proteome</keyword>
<dbReference type="RefSeq" id="WP_289162240.1">
    <property type="nucleotide sequence ID" value="NZ_JASZZN010000002.1"/>
</dbReference>
<accession>A0ABT7PDF6</accession>
<dbReference type="InterPro" id="IPR000257">
    <property type="entry name" value="Uroporphyrinogen_deCOase"/>
</dbReference>
<dbReference type="PANTHER" id="PTHR21091">
    <property type="entry name" value="METHYLTETRAHYDROFOLATE:HOMOCYSTEINE METHYLTRANSFERASE RELATED"/>
    <property type="match status" value="1"/>
</dbReference>
<dbReference type="CDD" id="cd06578">
    <property type="entry name" value="HemD"/>
    <property type="match status" value="1"/>
</dbReference>
<evidence type="ECO:0000256" key="3">
    <source>
        <dbReference type="ARBA" id="ARBA00012288"/>
    </source>
</evidence>
<evidence type="ECO:0000256" key="5">
    <source>
        <dbReference type="ARBA" id="ARBA00023239"/>
    </source>
</evidence>
<keyword evidence="4 7" id="KW-0210">Decarboxylase</keyword>
<feature type="binding site" evidence="7">
    <location>
        <position position="380"/>
    </location>
    <ligand>
        <name>substrate</name>
    </ligand>
</feature>
<evidence type="ECO:0000256" key="2">
    <source>
        <dbReference type="ARBA" id="ARBA00009935"/>
    </source>
</evidence>
<comment type="caution">
    <text evidence="7">Lacks conserved residue(s) required for the propagation of feature annotation.</text>
</comment>
<dbReference type="SUPFAM" id="SSF51726">
    <property type="entry name" value="UROD/MetE-like"/>
    <property type="match status" value="1"/>
</dbReference>
<reference evidence="11 12" key="1">
    <citation type="submission" date="2023-06" db="EMBL/GenBank/DDBJ databases">
        <title>Roseiconus lacunae JC819 isolated from Gulf of Mannar region, Tamil Nadu.</title>
        <authorList>
            <person name="Pk S."/>
            <person name="Ch S."/>
            <person name="Ch V.R."/>
        </authorList>
    </citation>
    <scope>NUCLEOTIDE SEQUENCE [LARGE SCALE GENOMIC DNA]</scope>
    <source>
        <strain evidence="11 12">JC819</strain>
    </source>
</reference>
<evidence type="ECO:0000259" key="10">
    <source>
        <dbReference type="PROSITE" id="PS00907"/>
    </source>
</evidence>
<sequence length="654" mass="72526">MSVDADFSGLHVASLESRRASEMQRLIERYGGVAHVSPSMREVPIEPNRPAIDFAYRVMTGEINVVILMTGVGFRFLLRAIEKHVDTQRFLDSLSDITTICRGPKPVAAMRELGIKPTHRVGEPNTWREILQYIDHEKVSIANQVIGLQEYGISNASLVAGLEARGAIVEPLRVYGWEFPEQTDALRENIIALSEGKRDLLLLTSAHQIVNMMRMAEQMGVSDQLRRGLYGTAIASIGPTTTQMLNECELHADMEPSHPKMGHLVVESARQSSSMVTQKRRWRESDAAIQISRNVAIENEDASQKHPSVDSLFMKACRGEPTERTPVWLMRQAGRYMAEYREVRANQSFLELCYNPKLCSEVMCTAVDRLGVDAAIIFSDLLPLLEPLGFDLEFVAGDGPVIHNPIREEADLARLKRLDDPQSLGFVYETVRQTRQDLPEHLPVIGFSGSPFTLASYAIEGGGSKVYTNTKKLMYRSIGSHSGGAWGELMATLSEAITVYLNHQIAAGAQCVQLFDSWAGCLSPNEYAEFVLPWMDKIISGIAPGVPLINFATGNPELLPLLRGDRRTVVGVDWRIPLRRAWDRIGHDKSVQGNLDPAVLLAEPDVIRSRTGDLLRSVSDLDGHIFNLGHGVFKETPVDNAIALVDAVKELSAR</sequence>
<evidence type="ECO:0000256" key="8">
    <source>
        <dbReference type="RuleBase" id="RU004169"/>
    </source>
</evidence>